<evidence type="ECO:0000256" key="5">
    <source>
        <dbReference type="PROSITE-ProRule" id="PRU10141"/>
    </source>
</evidence>
<evidence type="ECO:0000313" key="12">
    <source>
        <dbReference type="Proteomes" id="UP001302316"/>
    </source>
</evidence>
<dbReference type="EMBL" id="JAYGII010000017">
    <property type="protein sequence ID" value="MEA5445925.1"/>
    <property type="molecule type" value="Genomic_DNA"/>
</dbReference>
<keyword evidence="3 11" id="KW-0418">Kinase</keyword>
<dbReference type="PROSITE" id="PS00108">
    <property type="entry name" value="PROTEIN_KINASE_ST"/>
    <property type="match status" value="1"/>
</dbReference>
<feature type="transmembrane region" description="Helical" evidence="7">
    <location>
        <begin position="290"/>
        <end position="310"/>
    </location>
</feature>
<evidence type="ECO:0000259" key="9">
    <source>
        <dbReference type="PROSITE" id="PS50885"/>
    </source>
</evidence>
<dbReference type="Pfam" id="PF00069">
    <property type="entry name" value="Pkinase"/>
    <property type="match status" value="1"/>
</dbReference>
<dbReference type="InterPro" id="IPR003660">
    <property type="entry name" value="HAMP_dom"/>
</dbReference>
<dbReference type="Gene3D" id="6.10.340.10">
    <property type="match status" value="1"/>
</dbReference>
<dbReference type="PROSITE" id="PS50885">
    <property type="entry name" value="HAMP"/>
    <property type="match status" value="1"/>
</dbReference>
<evidence type="ECO:0000256" key="7">
    <source>
        <dbReference type="SAM" id="Phobius"/>
    </source>
</evidence>
<dbReference type="InterPro" id="IPR017441">
    <property type="entry name" value="Protein_kinase_ATP_BS"/>
</dbReference>
<evidence type="ECO:0000313" key="11">
    <source>
        <dbReference type="EMBL" id="MEA5446283.1"/>
    </source>
</evidence>
<dbReference type="Proteomes" id="UP001302316">
    <property type="component" value="Unassembled WGS sequence"/>
</dbReference>
<proteinExistence type="predicted"/>
<keyword evidence="7" id="KW-0472">Membrane</keyword>
<keyword evidence="7" id="KW-1133">Transmembrane helix</keyword>
<dbReference type="InterPro" id="IPR008271">
    <property type="entry name" value="Ser/Thr_kinase_AS"/>
</dbReference>
<dbReference type="InterPro" id="IPR011009">
    <property type="entry name" value="Kinase-like_dom_sf"/>
</dbReference>
<dbReference type="InterPro" id="IPR000719">
    <property type="entry name" value="Prot_kinase_dom"/>
</dbReference>
<feature type="binding site" evidence="5">
    <location>
        <position position="37"/>
    </location>
    <ligand>
        <name>ATP</name>
        <dbReference type="ChEBI" id="CHEBI:30616"/>
    </ligand>
</feature>
<feature type="compositionally biased region" description="Polar residues" evidence="6">
    <location>
        <begin position="520"/>
        <end position="529"/>
    </location>
</feature>
<dbReference type="InterPro" id="IPR029151">
    <property type="entry name" value="Sensor-like_sf"/>
</dbReference>
<evidence type="ECO:0000256" key="4">
    <source>
        <dbReference type="ARBA" id="ARBA00022840"/>
    </source>
</evidence>
<keyword evidence="12" id="KW-1185">Reference proteome</keyword>
<feature type="domain" description="HAMP" evidence="9">
    <location>
        <begin position="471"/>
        <end position="523"/>
    </location>
</feature>
<evidence type="ECO:0000313" key="10">
    <source>
        <dbReference type="EMBL" id="MEA5445925.1"/>
    </source>
</evidence>
<dbReference type="CDD" id="cd14014">
    <property type="entry name" value="STKc_PknB_like"/>
    <property type="match status" value="1"/>
</dbReference>
<dbReference type="AlphaFoldDB" id="A0AAP6JFX1"/>
<keyword evidence="2 5" id="KW-0547">Nucleotide-binding</keyword>
<comment type="caution">
    <text evidence="11">The sequence shown here is derived from an EMBL/GenBank/DDBJ whole genome shotgun (WGS) entry which is preliminary data.</text>
</comment>
<dbReference type="CDD" id="cd06225">
    <property type="entry name" value="HAMP"/>
    <property type="match status" value="1"/>
</dbReference>
<dbReference type="GO" id="GO:0004674">
    <property type="term" value="F:protein serine/threonine kinase activity"/>
    <property type="evidence" value="ECO:0007669"/>
    <property type="project" value="TreeGrafter"/>
</dbReference>
<dbReference type="Gene3D" id="3.30.200.20">
    <property type="entry name" value="Phosphorylase Kinase, domain 1"/>
    <property type="match status" value="1"/>
</dbReference>
<evidence type="ECO:0000256" key="6">
    <source>
        <dbReference type="SAM" id="MobiDB-lite"/>
    </source>
</evidence>
<dbReference type="Pfam" id="PF00672">
    <property type="entry name" value="HAMP"/>
    <property type="match status" value="1"/>
</dbReference>
<gene>
    <name evidence="10" type="ORF">VCB98_08850</name>
    <name evidence="11" type="ORF">VCB98_10675</name>
</gene>
<organism evidence="11 12">
    <name type="scientific">Natronospira elongata</name>
    <dbReference type="NCBI Taxonomy" id="3110268"/>
    <lineage>
        <taxon>Bacteria</taxon>
        <taxon>Pseudomonadati</taxon>
        <taxon>Pseudomonadota</taxon>
        <taxon>Gammaproteobacteria</taxon>
        <taxon>Natronospirales</taxon>
        <taxon>Natronospiraceae</taxon>
        <taxon>Natronospira</taxon>
    </lineage>
</organism>
<feature type="domain" description="Protein kinase" evidence="8">
    <location>
        <begin position="8"/>
        <end position="274"/>
    </location>
</feature>
<dbReference type="SMART" id="SM00304">
    <property type="entry name" value="HAMP"/>
    <property type="match status" value="1"/>
</dbReference>
<evidence type="ECO:0000256" key="1">
    <source>
        <dbReference type="ARBA" id="ARBA00022679"/>
    </source>
</evidence>
<dbReference type="GO" id="GO:0016020">
    <property type="term" value="C:membrane"/>
    <property type="evidence" value="ECO:0007669"/>
    <property type="project" value="InterPro"/>
</dbReference>
<dbReference type="RefSeq" id="WP_346051830.1">
    <property type="nucleotide sequence ID" value="NZ_JAYGII010000017.1"/>
</dbReference>
<keyword evidence="1" id="KW-0808">Transferase</keyword>
<dbReference type="SUPFAM" id="SSF158472">
    <property type="entry name" value="HAMP domain-like"/>
    <property type="match status" value="1"/>
</dbReference>
<feature type="region of interest" description="Disordered" evidence="6">
    <location>
        <begin position="519"/>
        <end position="553"/>
    </location>
</feature>
<keyword evidence="4 5" id="KW-0067">ATP-binding</keyword>
<feature type="compositionally biased region" description="Basic and acidic residues" evidence="6">
    <location>
        <begin position="544"/>
        <end position="553"/>
    </location>
</feature>
<evidence type="ECO:0000256" key="3">
    <source>
        <dbReference type="ARBA" id="ARBA00022777"/>
    </source>
</evidence>
<reference evidence="11 12" key="1">
    <citation type="submission" date="2023-12" db="EMBL/GenBank/DDBJ databases">
        <title>Whole-genome sequencing of halo(alkali)philic microorganisms from hypersaline lakes.</title>
        <authorList>
            <person name="Sorokin D.Y."/>
            <person name="Merkel A.Y."/>
            <person name="Messina E."/>
            <person name="Yakimov M."/>
        </authorList>
    </citation>
    <scope>NUCLEOTIDE SEQUENCE [LARGE SCALE GENOMIC DNA]</scope>
    <source>
        <strain evidence="11 12">AB-CW1</strain>
    </source>
</reference>
<dbReference type="EMBL" id="JAYGII010000026">
    <property type="protein sequence ID" value="MEA5446283.1"/>
    <property type="molecule type" value="Genomic_DNA"/>
</dbReference>
<dbReference type="Gene3D" id="1.10.510.10">
    <property type="entry name" value="Transferase(Phosphotransferase) domain 1"/>
    <property type="match status" value="1"/>
</dbReference>
<feature type="transmembrane region" description="Helical" evidence="7">
    <location>
        <begin position="448"/>
        <end position="469"/>
    </location>
</feature>
<dbReference type="SUPFAM" id="SSF103190">
    <property type="entry name" value="Sensory domain-like"/>
    <property type="match status" value="1"/>
</dbReference>
<sequence>MASKLGRYELGPEIGRGSMAVVYRAFDERLQRPVALKMLKEEYASSDRYRREFLSEAHAAGRLSHAGIVTIHDVGESGGKPFMTMELLQGETLQQRVEREGPLPVSHLLDIGVQLAEALDYAHRNGVIHRDVKADNVMLLDDDSRVKLADFGIARLRQAGGQAAMDEGEVVGTPNYMAPEQVRGEAVDGRSDLYSLGVLLYRLSSGRLPFARRTTRATLEAILKGKSARLRPGDPETPAALVSIITTLMSRLPSDRYQSGAELAADLRDIQAELMSRPGRRWRIPLSVRWPVALGLSVALTLVVGSFAVYQHQRAAMTSLVFEYGGSMADVIATESAEDLLLGDHIALQAMVSDMQRNRQMAYLRLSDHRGEVVASSEEGELGESVGELQRGKTELRDEDGRRVAFYREGEAERYLFEAPILFRDRVVGELALGISARPLANTLRTSVMAMAVLMLATLLTVLLAAYVLSRRLRILLRVLGSAMDRLAGGHPEHRIHLRRRDEFGELFARFNLMAETLEATRQSTSDSDSPAGPPEGGRQSLQGREDTRRNPR</sequence>
<dbReference type="PANTHER" id="PTHR43289">
    <property type="entry name" value="MITOGEN-ACTIVATED PROTEIN KINASE KINASE KINASE 20-RELATED"/>
    <property type="match status" value="1"/>
</dbReference>
<protein>
    <submittedName>
        <fullName evidence="11">Protein kinase</fullName>
    </submittedName>
</protein>
<dbReference type="SUPFAM" id="SSF56112">
    <property type="entry name" value="Protein kinase-like (PK-like)"/>
    <property type="match status" value="1"/>
</dbReference>
<keyword evidence="7" id="KW-0812">Transmembrane</keyword>
<evidence type="ECO:0000256" key="2">
    <source>
        <dbReference type="ARBA" id="ARBA00022741"/>
    </source>
</evidence>
<evidence type="ECO:0000259" key="8">
    <source>
        <dbReference type="PROSITE" id="PS50011"/>
    </source>
</evidence>
<dbReference type="GO" id="GO:0005524">
    <property type="term" value="F:ATP binding"/>
    <property type="evidence" value="ECO:0007669"/>
    <property type="project" value="UniProtKB-UniRule"/>
</dbReference>
<accession>A0AAP6JFX1</accession>
<dbReference type="PROSITE" id="PS00107">
    <property type="entry name" value="PROTEIN_KINASE_ATP"/>
    <property type="match status" value="1"/>
</dbReference>
<name>A0AAP6JFX1_9GAMM</name>
<dbReference type="PANTHER" id="PTHR43289:SF6">
    <property type="entry name" value="SERINE_THREONINE-PROTEIN KINASE NEKL-3"/>
    <property type="match status" value="1"/>
</dbReference>
<dbReference type="SMART" id="SM00220">
    <property type="entry name" value="S_TKc"/>
    <property type="match status" value="1"/>
</dbReference>
<dbReference type="PROSITE" id="PS50011">
    <property type="entry name" value="PROTEIN_KINASE_DOM"/>
    <property type="match status" value="1"/>
</dbReference>
<dbReference type="GO" id="GO:0007165">
    <property type="term" value="P:signal transduction"/>
    <property type="evidence" value="ECO:0007669"/>
    <property type="project" value="InterPro"/>
</dbReference>